<keyword evidence="3" id="KW-0238">DNA-binding</keyword>
<keyword evidence="7" id="KW-1185">Reference proteome</keyword>
<dbReference type="EMBL" id="QNRK01000001">
    <property type="protein sequence ID" value="RBP18273.1"/>
    <property type="molecule type" value="Genomic_DNA"/>
</dbReference>
<evidence type="ECO:0000259" key="5">
    <source>
        <dbReference type="PROSITE" id="PS50931"/>
    </source>
</evidence>
<dbReference type="InterPro" id="IPR036388">
    <property type="entry name" value="WH-like_DNA-bd_sf"/>
</dbReference>
<evidence type="ECO:0000256" key="2">
    <source>
        <dbReference type="ARBA" id="ARBA00023015"/>
    </source>
</evidence>
<dbReference type="SUPFAM" id="SSF53850">
    <property type="entry name" value="Periplasmic binding protein-like II"/>
    <property type="match status" value="1"/>
</dbReference>
<dbReference type="Pfam" id="PF03466">
    <property type="entry name" value="LysR_substrate"/>
    <property type="match status" value="1"/>
</dbReference>
<evidence type="ECO:0000313" key="6">
    <source>
        <dbReference type="EMBL" id="RBP18273.1"/>
    </source>
</evidence>
<evidence type="ECO:0000256" key="3">
    <source>
        <dbReference type="ARBA" id="ARBA00023125"/>
    </source>
</evidence>
<protein>
    <submittedName>
        <fullName evidence="6">LysR family transcriptional regulator</fullName>
    </submittedName>
</protein>
<evidence type="ECO:0000256" key="1">
    <source>
        <dbReference type="ARBA" id="ARBA00009437"/>
    </source>
</evidence>
<comment type="caution">
    <text evidence="6">The sequence shown here is derived from an EMBL/GenBank/DDBJ whole genome shotgun (WGS) entry which is preliminary data.</text>
</comment>
<dbReference type="PROSITE" id="PS50931">
    <property type="entry name" value="HTH_LYSR"/>
    <property type="match status" value="1"/>
</dbReference>
<dbReference type="Gene3D" id="1.10.10.10">
    <property type="entry name" value="Winged helix-like DNA-binding domain superfamily/Winged helix DNA-binding domain"/>
    <property type="match status" value="1"/>
</dbReference>
<proteinExistence type="inferred from homology"/>
<dbReference type="AlphaFoldDB" id="A0A366FUC4"/>
<keyword evidence="2" id="KW-0805">Transcription regulation</keyword>
<dbReference type="Proteomes" id="UP000253529">
    <property type="component" value="Unassembled WGS sequence"/>
</dbReference>
<comment type="similarity">
    <text evidence="1">Belongs to the LysR transcriptional regulatory family.</text>
</comment>
<dbReference type="InterPro" id="IPR005119">
    <property type="entry name" value="LysR_subst-bd"/>
</dbReference>
<dbReference type="OrthoDB" id="9796526at2"/>
<feature type="domain" description="HTH lysR-type" evidence="5">
    <location>
        <begin position="5"/>
        <end position="62"/>
    </location>
</feature>
<dbReference type="GO" id="GO:0003700">
    <property type="term" value="F:DNA-binding transcription factor activity"/>
    <property type="evidence" value="ECO:0007669"/>
    <property type="project" value="InterPro"/>
</dbReference>
<evidence type="ECO:0000256" key="4">
    <source>
        <dbReference type="ARBA" id="ARBA00023163"/>
    </source>
</evidence>
<gene>
    <name evidence="6" type="ORF">DFR50_101217</name>
</gene>
<dbReference type="InterPro" id="IPR058163">
    <property type="entry name" value="LysR-type_TF_proteobact-type"/>
</dbReference>
<sequence length="299" mass="32696">MDSALSWDEFRLVKAIADTRSLAGAAARLGLNHSTVFRRLAALEATVGAPLFERSRAGYDLTAAGEEMTALANVMADSIVEFERRVAGRDVKPTGRLRVTTVEAIGQRFLPSILAQFQAQNPGVVTDLILSERELNLSQRDADVAIRVTNDPPETLVGRRISTVRWGVYCRRDNAEQIGSGPVDSIPFVGFSDDFGPPVGRRWIEATIRPERLAARVNSMHAALELVAAGFGAAPLPCFLGDQNTSLARLGQPLREWDLGLWILTHSDLRRSARVRAFMDLAGAELARHRRAIEGAESD</sequence>
<accession>A0A366FUC4</accession>
<organism evidence="6 7">
    <name type="scientific">Roseiarcus fermentans</name>
    <dbReference type="NCBI Taxonomy" id="1473586"/>
    <lineage>
        <taxon>Bacteria</taxon>
        <taxon>Pseudomonadati</taxon>
        <taxon>Pseudomonadota</taxon>
        <taxon>Alphaproteobacteria</taxon>
        <taxon>Hyphomicrobiales</taxon>
        <taxon>Roseiarcaceae</taxon>
        <taxon>Roseiarcus</taxon>
    </lineage>
</organism>
<dbReference type="PANTHER" id="PTHR30537:SF3">
    <property type="entry name" value="TRANSCRIPTIONAL REGULATORY PROTEIN"/>
    <property type="match status" value="1"/>
</dbReference>
<dbReference type="RefSeq" id="WP_113887329.1">
    <property type="nucleotide sequence ID" value="NZ_QNRK01000001.1"/>
</dbReference>
<dbReference type="InterPro" id="IPR036390">
    <property type="entry name" value="WH_DNA-bd_sf"/>
</dbReference>
<dbReference type="InterPro" id="IPR000847">
    <property type="entry name" value="LysR_HTH_N"/>
</dbReference>
<dbReference type="Gene3D" id="3.40.190.290">
    <property type="match status" value="1"/>
</dbReference>
<dbReference type="SUPFAM" id="SSF46785">
    <property type="entry name" value="Winged helix' DNA-binding domain"/>
    <property type="match status" value="1"/>
</dbReference>
<dbReference type="PANTHER" id="PTHR30537">
    <property type="entry name" value="HTH-TYPE TRANSCRIPTIONAL REGULATOR"/>
    <property type="match status" value="1"/>
</dbReference>
<name>A0A366FUC4_9HYPH</name>
<keyword evidence="4" id="KW-0804">Transcription</keyword>
<dbReference type="GO" id="GO:0043565">
    <property type="term" value="F:sequence-specific DNA binding"/>
    <property type="evidence" value="ECO:0007669"/>
    <property type="project" value="TreeGrafter"/>
</dbReference>
<dbReference type="GO" id="GO:0006351">
    <property type="term" value="P:DNA-templated transcription"/>
    <property type="evidence" value="ECO:0007669"/>
    <property type="project" value="TreeGrafter"/>
</dbReference>
<reference evidence="6 7" key="1">
    <citation type="submission" date="2018-06" db="EMBL/GenBank/DDBJ databases">
        <title>Genomic Encyclopedia of Type Strains, Phase IV (KMG-IV): sequencing the most valuable type-strain genomes for metagenomic binning, comparative biology and taxonomic classification.</title>
        <authorList>
            <person name="Goeker M."/>
        </authorList>
    </citation>
    <scope>NUCLEOTIDE SEQUENCE [LARGE SCALE GENOMIC DNA]</scope>
    <source>
        <strain evidence="6 7">DSM 24875</strain>
    </source>
</reference>
<evidence type="ECO:0000313" key="7">
    <source>
        <dbReference type="Proteomes" id="UP000253529"/>
    </source>
</evidence>
<dbReference type="Pfam" id="PF00126">
    <property type="entry name" value="HTH_1"/>
    <property type="match status" value="1"/>
</dbReference>